<dbReference type="EC" id="2.7.11.1" evidence="1"/>
<sequence length="150" mass="16393">MNVQKDKIVMSLPAKSQYIEVVRLALYGIAVRMGFNFEDIEDLKVAVGEACNNAVLHAYADGEEGNMKIVFEAAPRYLRIIVQDEGRSFNSSEACNRVPVTITDKSLSEMHAGGLGLYLMQALVDDVEIRTEAGTEVILTKLLNGSGVVI</sequence>
<name>A0ACC7NR41_9BACL</name>
<dbReference type="EMBL" id="JBJURJ010000001">
    <property type="protein sequence ID" value="MFM9326850.1"/>
    <property type="molecule type" value="Genomic_DNA"/>
</dbReference>
<reference evidence="1" key="1">
    <citation type="submission" date="2024-12" db="EMBL/GenBank/DDBJ databases">
        <authorList>
            <person name="Wu N."/>
        </authorList>
    </citation>
    <scope>NUCLEOTIDE SEQUENCE</scope>
    <source>
        <strain evidence="1">P15</strain>
    </source>
</reference>
<gene>
    <name evidence="1" type="primary">rsbW</name>
    <name evidence="1" type="ORF">ACI1P1_00925</name>
</gene>
<evidence type="ECO:0000313" key="2">
    <source>
        <dbReference type="Proteomes" id="UP001631969"/>
    </source>
</evidence>
<keyword evidence="2" id="KW-1185">Reference proteome</keyword>
<proteinExistence type="predicted"/>
<accession>A0ACC7NR41</accession>
<protein>
    <submittedName>
        <fullName evidence="1">Anti-sigma B factor RsbW</fullName>
        <ecNumber evidence="1">2.7.11.1</ecNumber>
    </submittedName>
</protein>
<evidence type="ECO:0000313" key="1">
    <source>
        <dbReference type="EMBL" id="MFM9326850.1"/>
    </source>
</evidence>
<comment type="caution">
    <text evidence="1">The sequence shown here is derived from an EMBL/GenBank/DDBJ whole genome shotgun (WGS) entry which is preliminary data.</text>
</comment>
<organism evidence="1 2">
    <name type="scientific">Paenibacillus mesotrionivorans</name>
    <dbReference type="NCBI Taxonomy" id="3160968"/>
    <lineage>
        <taxon>Bacteria</taxon>
        <taxon>Bacillati</taxon>
        <taxon>Bacillota</taxon>
        <taxon>Bacilli</taxon>
        <taxon>Bacillales</taxon>
        <taxon>Paenibacillaceae</taxon>
        <taxon>Paenibacillus</taxon>
    </lineage>
</organism>
<dbReference type="Proteomes" id="UP001631969">
    <property type="component" value="Unassembled WGS sequence"/>
</dbReference>
<keyword evidence="1" id="KW-0808">Transferase</keyword>